<accession>A0A2P4XGU0</accession>
<feature type="region of interest" description="Disordered" evidence="1">
    <location>
        <begin position="383"/>
        <end position="407"/>
    </location>
</feature>
<evidence type="ECO:0000256" key="1">
    <source>
        <dbReference type="SAM" id="MobiDB-lite"/>
    </source>
</evidence>
<protein>
    <submittedName>
        <fullName evidence="2">ATP-binding cassette (ABC) Superfamily</fullName>
    </submittedName>
</protein>
<feature type="region of interest" description="Disordered" evidence="1">
    <location>
        <begin position="417"/>
        <end position="436"/>
    </location>
</feature>
<feature type="region of interest" description="Disordered" evidence="1">
    <location>
        <begin position="345"/>
        <end position="364"/>
    </location>
</feature>
<dbReference type="EMBL" id="NCKW01011056">
    <property type="protein sequence ID" value="POM64744.1"/>
    <property type="molecule type" value="Genomic_DNA"/>
</dbReference>
<gene>
    <name evidence="2" type="ORF">PHPALM_19681</name>
</gene>
<keyword evidence="2" id="KW-0067">ATP-binding</keyword>
<evidence type="ECO:0000313" key="3">
    <source>
        <dbReference type="Proteomes" id="UP000237271"/>
    </source>
</evidence>
<feature type="region of interest" description="Disordered" evidence="1">
    <location>
        <begin position="15"/>
        <end position="36"/>
    </location>
</feature>
<dbReference type="AlphaFoldDB" id="A0A2P4XGU0"/>
<keyword evidence="3" id="KW-1185">Reference proteome</keyword>
<sequence>MHLTWQRALARSTDDLRRHHRTTARTQGPFAGKSQVSLTDDTLVACPGDEGKDYNTESKSAINNLDIGTTAGGADDIHGNVDAKEALLPKNLTLAKGNRRALVTNTANHADEASARKRSASLSLRISDQDLDEAYNEEPLEVANNLDEQHEKLLATRLARQPVQRERTQTERWVLTHASGYFPHERHGSMLFLEQIMDPRPLEGGHTSMDAYERPLIKDVPLFIKNIEASGCVRLALHQIPLKEFTRLRKKSETKGGLHHVWGFPSVQPENIASVAQAGDLFWSWVPHKGCPVKELQAEAQLEIILIQRDVRVQFAHLVAKRLPVTEMEPYRAAAKKQCTTYESAVSDTRAQQPSGSLPGAGLPAPINSAKWDVPTTSLAAGAPRSAAALGRPAPHGSGVRRSDQGGQEGLSHVFEYDAPSQPYPSGLPHSGPGRSASTRDRIYAIMIALDIELGGPAAAQFGKPTALMSYVRTWTLSVARLGSSTGGLTAESQLPP</sequence>
<comment type="caution">
    <text evidence="2">The sequence shown here is derived from an EMBL/GenBank/DDBJ whole genome shotgun (WGS) entry which is preliminary data.</text>
</comment>
<feature type="compositionally biased region" description="Low complexity" evidence="1">
    <location>
        <begin position="383"/>
        <end position="394"/>
    </location>
</feature>
<proteinExistence type="predicted"/>
<feature type="compositionally biased region" description="Polar residues" evidence="1">
    <location>
        <begin position="345"/>
        <end position="356"/>
    </location>
</feature>
<organism evidence="2 3">
    <name type="scientific">Phytophthora palmivora</name>
    <dbReference type="NCBI Taxonomy" id="4796"/>
    <lineage>
        <taxon>Eukaryota</taxon>
        <taxon>Sar</taxon>
        <taxon>Stramenopiles</taxon>
        <taxon>Oomycota</taxon>
        <taxon>Peronosporomycetes</taxon>
        <taxon>Peronosporales</taxon>
        <taxon>Peronosporaceae</taxon>
        <taxon>Phytophthora</taxon>
    </lineage>
</organism>
<dbReference type="Proteomes" id="UP000237271">
    <property type="component" value="Unassembled WGS sequence"/>
</dbReference>
<evidence type="ECO:0000313" key="2">
    <source>
        <dbReference type="EMBL" id="POM64744.1"/>
    </source>
</evidence>
<reference evidence="2 3" key="1">
    <citation type="journal article" date="2017" name="Genome Biol. Evol.">
        <title>Phytophthora megakarya and P. palmivora, closely related causal agents of cacao black pod rot, underwent increases in genome sizes and gene numbers by different mechanisms.</title>
        <authorList>
            <person name="Ali S.S."/>
            <person name="Shao J."/>
            <person name="Lary D.J."/>
            <person name="Kronmiller B."/>
            <person name="Shen D."/>
            <person name="Strem M.D."/>
            <person name="Amoako-Attah I."/>
            <person name="Akrofi A.Y."/>
            <person name="Begoude B.A."/>
            <person name="Ten Hoopen G.M."/>
            <person name="Coulibaly K."/>
            <person name="Kebe B.I."/>
            <person name="Melnick R.L."/>
            <person name="Guiltinan M.J."/>
            <person name="Tyler B.M."/>
            <person name="Meinhardt L.W."/>
            <person name="Bailey B.A."/>
        </authorList>
    </citation>
    <scope>NUCLEOTIDE SEQUENCE [LARGE SCALE GENOMIC DNA]</scope>
    <source>
        <strain evidence="3">sbr112.9</strain>
    </source>
</reference>
<keyword evidence="2" id="KW-0547">Nucleotide-binding</keyword>
<dbReference type="GO" id="GO:0005524">
    <property type="term" value="F:ATP binding"/>
    <property type="evidence" value="ECO:0007669"/>
    <property type="project" value="UniProtKB-KW"/>
</dbReference>
<name>A0A2P4XGU0_9STRA</name>